<protein>
    <submittedName>
        <fullName evidence="1">Uncharacterized protein</fullName>
    </submittedName>
</protein>
<sequence>MTMVINTNAGFGNSGTLGKLGFGISGNSGFGSSPFGKDGISGNSDLGSSGFPDMDSFKSRRAPTEIVLLLINVKVMSKEREAMASHD</sequence>
<evidence type="ECO:0000313" key="2">
    <source>
        <dbReference type="Proteomes" id="UP001472677"/>
    </source>
</evidence>
<keyword evidence="2" id="KW-1185">Reference proteome</keyword>
<dbReference type="EMBL" id="JBBPBM010000006">
    <property type="protein sequence ID" value="KAK8582220.1"/>
    <property type="molecule type" value="Genomic_DNA"/>
</dbReference>
<accession>A0ABR2FMR3</accession>
<proteinExistence type="predicted"/>
<name>A0ABR2FMR3_9ROSI</name>
<evidence type="ECO:0000313" key="1">
    <source>
        <dbReference type="EMBL" id="KAK8582220.1"/>
    </source>
</evidence>
<reference evidence="1 2" key="1">
    <citation type="journal article" date="2024" name="G3 (Bethesda)">
        <title>Genome assembly of Hibiscus sabdariffa L. provides insights into metabolisms of medicinal natural products.</title>
        <authorList>
            <person name="Kim T."/>
        </authorList>
    </citation>
    <scope>NUCLEOTIDE SEQUENCE [LARGE SCALE GENOMIC DNA]</scope>
    <source>
        <strain evidence="1">TK-2024</strain>
        <tissue evidence="1">Old leaves</tissue>
    </source>
</reference>
<dbReference type="Proteomes" id="UP001472677">
    <property type="component" value="Unassembled WGS sequence"/>
</dbReference>
<organism evidence="1 2">
    <name type="scientific">Hibiscus sabdariffa</name>
    <name type="common">roselle</name>
    <dbReference type="NCBI Taxonomy" id="183260"/>
    <lineage>
        <taxon>Eukaryota</taxon>
        <taxon>Viridiplantae</taxon>
        <taxon>Streptophyta</taxon>
        <taxon>Embryophyta</taxon>
        <taxon>Tracheophyta</taxon>
        <taxon>Spermatophyta</taxon>
        <taxon>Magnoliopsida</taxon>
        <taxon>eudicotyledons</taxon>
        <taxon>Gunneridae</taxon>
        <taxon>Pentapetalae</taxon>
        <taxon>rosids</taxon>
        <taxon>malvids</taxon>
        <taxon>Malvales</taxon>
        <taxon>Malvaceae</taxon>
        <taxon>Malvoideae</taxon>
        <taxon>Hibiscus</taxon>
    </lineage>
</organism>
<gene>
    <name evidence="1" type="ORF">V6N12_072412</name>
</gene>
<comment type="caution">
    <text evidence="1">The sequence shown here is derived from an EMBL/GenBank/DDBJ whole genome shotgun (WGS) entry which is preliminary data.</text>
</comment>